<proteinExistence type="predicted"/>
<comment type="caution">
    <text evidence="3">The sequence shown here is derived from an EMBL/GenBank/DDBJ whole genome shotgun (WGS) entry which is preliminary data.</text>
</comment>
<feature type="transmembrane region" description="Helical" evidence="1">
    <location>
        <begin position="75"/>
        <end position="96"/>
    </location>
</feature>
<name>W4LZ80_9BACT</name>
<dbReference type="HOGENOM" id="CLU_086377_1_1_7"/>
<gene>
    <name evidence="3" type="ORF">ETSY2_34220</name>
</gene>
<dbReference type="AlphaFoldDB" id="W4LZ80"/>
<dbReference type="Pfam" id="PF13548">
    <property type="entry name" value="DUF4126"/>
    <property type="match status" value="1"/>
</dbReference>
<protein>
    <recommendedName>
        <fullName evidence="2">DUF4126 domain-containing protein</fullName>
    </recommendedName>
</protein>
<feature type="domain" description="DUF4126" evidence="2">
    <location>
        <begin position="7"/>
        <end position="177"/>
    </location>
</feature>
<evidence type="ECO:0000259" key="2">
    <source>
        <dbReference type="Pfam" id="PF13548"/>
    </source>
</evidence>
<keyword evidence="4" id="KW-1185">Reference proteome</keyword>
<organism evidence="3 4">
    <name type="scientific">Candidatus Entotheonella gemina</name>
    <dbReference type="NCBI Taxonomy" id="1429439"/>
    <lineage>
        <taxon>Bacteria</taxon>
        <taxon>Pseudomonadati</taxon>
        <taxon>Nitrospinota/Tectimicrobiota group</taxon>
        <taxon>Candidatus Tectimicrobiota</taxon>
        <taxon>Candidatus Entotheonellia</taxon>
        <taxon>Candidatus Entotheonellales</taxon>
        <taxon>Candidatus Entotheonellaceae</taxon>
        <taxon>Candidatus Entotheonella</taxon>
    </lineage>
</organism>
<evidence type="ECO:0000313" key="4">
    <source>
        <dbReference type="Proteomes" id="UP000019140"/>
    </source>
</evidence>
<dbReference type="PATRIC" id="fig|1429439.4.peg.5793"/>
<feature type="transmembrane region" description="Helical" evidence="1">
    <location>
        <begin position="153"/>
        <end position="177"/>
    </location>
</feature>
<keyword evidence="1" id="KW-0812">Transmembrane</keyword>
<feature type="transmembrane region" description="Helical" evidence="1">
    <location>
        <begin position="49"/>
        <end position="68"/>
    </location>
</feature>
<evidence type="ECO:0000256" key="1">
    <source>
        <dbReference type="SAM" id="Phobius"/>
    </source>
</evidence>
<dbReference type="InterPro" id="IPR025196">
    <property type="entry name" value="DUF4126"/>
</dbReference>
<keyword evidence="1" id="KW-0472">Membrane</keyword>
<evidence type="ECO:0000313" key="3">
    <source>
        <dbReference type="EMBL" id="ETX03051.1"/>
    </source>
</evidence>
<sequence length="190" mass="19184">MDILLAIFLGIGLSAACGFRVFVPFLIMSITKLSGQLDVAPGFDWVGTWPAFAALLVATIVEIAAYYIPWVDNALDAIATPAAAVAGAIASSSAVIDLSPFLEWMITIIGGGVATTVQVSTVALRGVSTGTTGGFANPVIATSELAGSTVTSVVSIIVPAVAVALVVAGGVVAAFIFKRKLTGLKAETAD</sequence>
<dbReference type="Proteomes" id="UP000019140">
    <property type="component" value="Unassembled WGS sequence"/>
</dbReference>
<accession>W4LZ80</accession>
<keyword evidence="1" id="KW-1133">Transmembrane helix</keyword>
<reference evidence="3 4" key="1">
    <citation type="journal article" date="2014" name="Nature">
        <title>An environmental bacterial taxon with a large and distinct metabolic repertoire.</title>
        <authorList>
            <person name="Wilson M.C."/>
            <person name="Mori T."/>
            <person name="Ruckert C."/>
            <person name="Uria A.R."/>
            <person name="Helf M.J."/>
            <person name="Takada K."/>
            <person name="Gernert C."/>
            <person name="Steffens U.A."/>
            <person name="Heycke N."/>
            <person name="Schmitt S."/>
            <person name="Rinke C."/>
            <person name="Helfrich E.J."/>
            <person name="Brachmann A.O."/>
            <person name="Gurgui C."/>
            <person name="Wakimoto T."/>
            <person name="Kracht M."/>
            <person name="Crusemann M."/>
            <person name="Hentschel U."/>
            <person name="Abe I."/>
            <person name="Matsunaga S."/>
            <person name="Kalinowski J."/>
            <person name="Takeyama H."/>
            <person name="Piel J."/>
        </authorList>
    </citation>
    <scope>NUCLEOTIDE SEQUENCE [LARGE SCALE GENOMIC DNA]</scope>
    <source>
        <strain evidence="4">TSY2</strain>
    </source>
</reference>
<dbReference type="EMBL" id="AZHX01001468">
    <property type="protein sequence ID" value="ETX03051.1"/>
    <property type="molecule type" value="Genomic_DNA"/>
</dbReference>